<evidence type="ECO:0000313" key="2">
    <source>
        <dbReference type="Proteomes" id="UP000034774"/>
    </source>
</evidence>
<organism evidence="1 2">
    <name type="scientific">Candidatus Woesebacteria bacterium GW2011_GWB1_39_10</name>
    <dbReference type="NCBI Taxonomy" id="1618572"/>
    <lineage>
        <taxon>Bacteria</taxon>
        <taxon>Candidatus Woeseibacteriota</taxon>
    </lineage>
</organism>
<evidence type="ECO:0000313" key="1">
    <source>
        <dbReference type="EMBL" id="KKQ92701.1"/>
    </source>
</evidence>
<accession>A0A0G0PTQ2</accession>
<dbReference type="STRING" id="1618572.UT17_C0001G0080"/>
<dbReference type="EMBL" id="LBVU01000001">
    <property type="protein sequence ID" value="KKQ92701.1"/>
    <property type="molecule type" value="Genomic_DNA"/>
</dbReference>
<dbReference type="Proteomes" id="UP000034774">
    <property type="component" value="Unassembled WGS sequence"/>
</dbReference>
<comment type="caution">
    <text evidence="1">The sequence shown here is derived from an EMBL/GenBank/DDBJ whole genome shotgun (WGS) entry which is preliminary data.</text>
</comment>
<proteinExistence type="predicted"/>
<dbReference type="AlphaFoldDB" id="A0A0G0PTQ2"/>
<gene>
    <name evidence="1" type="ORF">UT17_C0001G0080</name>
</gene>
<name>A0A0G0PTQ2_9BACT</name>
<sequence>MEANRGPQYTERQLLLLKGEVEPKDDEEWKYLHDHANDVLPKDQKTFRPFSITGEDLERSRQFDKGSTQAGHIGEALDRKTKFKYGKRNTV</sequence>
<reference evidence="1 2" key="1">
    <citation type="journal article" date="2015" name="Nature">
        <title>rRNA introns, odd ribosomes, and small enigmatic genomes across a large radiation of phyla.</title>
        <authorList>
            <person name="Brown C.T."/>
            <person name="Hug L.A."/>
            <person name="Thomas B.C."/>
            <person name="Sharon I."/>
            <person name="Castelle C.J."/>
            <person name="Singh A."/>
            <person name="Wilkins M.J."/>
            <person name="Williams K.H."/>
            <person name="Banfield J.F."/>
        </authorList>
    </citation>
    <scope>NUCLEOTIDE SEQUENCE [LARGE SCALE GENOMIC DNA]</scope>
</reference>
<protein>
    <submittedName>
        <fullName evidence="1">Uncharacterized protein</fullName>
    </submittedName>
</protein>